<reference evidence="7" key="1">
    <citation type="journal article" date="2023" name="G3 (Bethesda)">
        <title>A reference genome for the long-term kleptoplast-retaining sea slug Elysia crispata morphotype clarki.</title>
        <authorList>
            <person name="Eastman K.E."/>
            <person name="Pendleton A.L."/>
            <person name="Shaikh M.A."/>
            <person name="Suttiyut T."/>
            <person name="Ogas R."/>
            <person name="Tomko P."/>
            <person name="Gavelis G."/>
            <person name="Widhalm J.R."/>
            <person name="Wisecaver J.H."/>
        </authorList>
    </citation>
    <scope>NUCLEOTIDE SEQUENCE</scope>
    <source>
        <strain evidence="7">ECLA1</strain>
    </source>
</reference>
<dbReference type="Proteomes" id="UP001283361">
    <property type="component" value="Unassembled WGS sequence"/>
</dbReference>
<evidence type="ECO:0000313" key="8">
    <source>
        <dbReference type="Proteomes" id="UP001283361"/>
    </source>
</evidence>
<comment type="similarity">
    <text evidence="2">Belongs to the cystatin family.</text>
</comment>
<dbReference type="Pfam" id="PF00031">
    <property type="entry name" value="Cystatin"/>
    <property type="match status" value="1"/>
</dbReference>
<feature type="domain" description="Cystatin" evidence="6">
    <location>
        <begin position="1"/>
        <end position="97"/>
    </location>
</feature>
<dbReference type="Gene3D" id="3.10.450.10">
    <property type="match status" value="1"/>
</dbReference>
<comment type="subcellular location">
    <subcellularLocation>
        <location evidence="1">Cytoplasm</location>
    </subcellularLocation>
</comment>
<dbReference type="GO" id="GO:0005829">
    <property type="term" value="C:cytosol"/>
    <property type="evidence" value="ECO:0007669"/>
    <property type="project" value="TreeGrafter"/>
</dbReference>
<organism evidence="7 8">
    <name type="scientific">Elysia crispata</name>
    <name type="common">lettuce slug</name>
    <dbReference type="NCBI Taxonomy" id="231223"/>
    <lineage>
        <taxon>Eukaryota</taxon>
        <taxon>Metazoa</taxon>
        <taxon>Spiralia</taxon>
        <taxon>Lophotrochozoa</taxon>
        <taxon>Mollusca</taxon>
        <taxon>Gastropoda</taxon>
        <taxon>Heterobranchia</taxon>
        <taxon>Euthyneura</taxon>
        <taxon>Panpulmonata</taxon>
        <taxon>Sacoglossa</taxon>
        <taxon>Placobranchoidea</taxon>
        <taxon>Plakobranchidae</taxon>
        <taxon>Elysia</taxon>
    </lineage>
</organism>
<keyword evidence="5" id="KW-0789">Thiol protease inhibitor</keyword>
<dbReference type="InterPro" id="IPR018073">
    <property type="entry name" value="Prot_inh_cystat_CS"/>
</dbReference>
<dbReference type="PANTHER" id="PTHR11414:SF21">
    <property type="entry name" value="CYSTATIN 14A, TANDEM DUPLICATE 1-RELATED"/>
    <property type="match status" value="1"/>
</dbReference>
<evidence type="ECO:0000256" key="1">
    <source>
        <dbReference type="ARBA" id="ARBA00004496"/>
    </source>
</evidence>
<proteinExistence type="inferred from homology"/>
<comment type="caution">
    <text evidence="7">The sequence shown here is derived from an EMBL/GenBank/DDBJ whole genome shotgun (WGS) entry which is preliminary data.</text>
</comment>
<sequence length="124" mass="14132">MMCGGTSDTRPADEEVQTLIETVREQSEEQYGKPYEVYKAIEYKSQVVAGTNYFVKVQISDSEYIHIRIFKCLPHVNGLPKLSVHVKKKKIEEFQVYAGSGRVELFQNPNGCNVNSEPTKKTKE</sequence>
<evidence type="ECO:0000259" key="6">
    <source>
        <dbReference type="SMART" id="SM00043"/>
    </source>
</evidence>
<keyword evidence="8" id="KW-1185">Reference proteome</keyword>
<evidence type="ECO:0000256" key="2">
    <source>
        <dbReference type="ARBA" id="ARBA00009403"/>
    </source>
</evidence>
<dbReference type="GO" id="GO:0004869">
    <property type="term" value="F:cysteine-type endopeptidase inhibitor activity"/>
    <property type="evidence" value="ECO:0007669"/>
    <property type="project" value="UniProtKB-KW"/>
</dbReference>
<dbReference type="InterPro" id="IPR000010">
    <property type="entry name" value="Cystatin_dom"/>
</dbReference>
<dbReference type="CDD" id="cd00042">
    <property type="entry name" value="CY"/>
    <property type="match status" value="1"/>
</dbReference>
<keyword evidence="3" id="KW-0963">Cytoplasm</keyword>
<dbReference type="EMBL" id="JAWDGP010006834">
    <property type="protein sequence ID" value="KAK3734941.1"/>
    <property type="molecule type" value="Genomic_DNA"/>
</dbReference>
<accession>A0AAE0Y6V0</accession>
<evidence type="ECO:0000256" key="5">
    <source>
        <dbReference type="ARBA" id="ARBA00022704"/>
    </source>
</evidence>
<evidence type="ECO:0000256" key="4">
    <source>
        <dbReference type="ARBA" id="ARBA00022690"/>
    </source>
</evidence>
<protein>
    <recommendedName>
        <fullName evidence="6">Cystatin domain-containing protein</fullName>
    </recommendedName>
</protein>
<dbReference type="InterPro" id="IPR046350">
    <property type="entry name" value="Cystatin_sf"/>
</dbReference>
<dbReference type="PROSITE" id="PS00287">
    <property type="entry name" value="CYSTATIN"/>
    <property type="match status" value="1"/>
</dbReference>
<evidence type="ECO:0000256" key="3">
    <source>
        <dbReference type="ARBA" id="ARBA00022490"/>
    </source>
</evidence>
<evidence type="ECO:0000313" key="7">
    <source>
        <dbReference type="EMBL" id="KAK3734941.1"/>
    </source>
</evidence>
<dbReference type="AlphaFoldDB" id="A0AAE0Y6V0"/>
<dbReference type="InterPro" id="IPR001713">
    <property type="entry name" value="Prot_inh_stefin"/>
</dbReference>
<dbReference type="PRINTS" id="PR00295">
    <property type="entry name" value="STEFINA"/>
</dbReference>
<name>A0AAE0Y6V0_9GAST</name>
<dbReference type="PANTHER" id="PTHR11414">
    <property type="entry name" value="CYSTATIN FAMILY MEMBER"/>
    <property type="match status" value="1"/>
</dbReference>
<dbReference type="FunFam" id="3.10.450.10:FF:000001">
    <property type="entry name" value="Cystatin-A"/>
    <property type="match status" value="1"/>
</dbReference>
<dbReference type="SMART" id="SM00043">
    <property type="entry name" value="CY"/>
    <property type="match status" value="1"/>
</dbReference>
<gene>
    <name evidence="7" type="ORF">RRG08_038965</name>
</gene>
<keyword evidence="4" id="KW-0646">Protease inhibitor</keyword>
<dbReference type="SUPFAM" id="SSF54403">
    <property type="entry name" value="Cystatin/monellin"/>
    <property type="match status" value="1"/>
</dbReference>